<name>A0A0D0NJY4_9RHOB</name>
<evidence type="ECO:0000313" key="1">
    <source>
        <dbReference type="EMBL" id="KIQ68630.1"/>
    </source>
</evidence>
<evidence type="ECO:0000313" key="2">
    <source>
        <dbReference type="Proteomes" id="UP000035100"/>
    </source>
</evidence>
<dbReference type="SUPFAM" id="SSF52540">
    <property type="entry name" value="P-loop containing nucleoside triphosphate hydrolases"/>
    <property type="match status" value="1"/>
</dbReference>
<keyword evidence="2" id="KW-1185">Reference proteome</keyword>
<reference evidence="1 2" key="1">
    <citation type="submission" date="2013-01" db="EMBL/GenBank/DDBJ databases">
        <authorList>
            <person name="Fiebig A."/>
            <person name="Goeker M."/>
            <person name="Klenk H.-P.P."/>
        </authorList>
    </citation>
    <scope>NUCLEOTIDE SEQUENCE [LARGE SCALE GENOMIC DNA]</scope>
    <source>
        <strain evidence="1 2">DSM 24838</strain>
    </source>
</reference>
<dbReference type="AlphaFoldDB" id="A0A0D0NJY4"/>
<dbReference type="RefSeq" id="WP_018303868.1">
    <property type="nucleotide sequence ID" value="NZ_KB902310.1"/>
</dbReference>
<dbReference type="STRING" id="1123501.Wenmar_02901"/>
<accession>A0A0D0NJY4</accession>
<dbReference type="InterPro" id="IPR027417">
    <property type="entry name" value="P-loop_NTPase"/>
</dbReference>
<organism evidence="1 2">
    <name type="scientific">Wenxinia marina DSM 24838</name>
    <dbReference type="NCBI Taxonomy" id="1123501"/>
    <lineage>
        <taxon>Bacteria</taxon>
        <taxon>Pseudomonadati</taxon>
        <taxon>Pseudomonadota</taxon>
        <taxon>Alphaproteobacteria</taxon>
        <taxon>Rhodobacterales</taxon>
        <taxon>Roseobacteraceae</taxon>
        <taxon>Wenxinia</taxon>
    </lineage>
</organism>
<evidence type="ECO:0008006" key="3">
    <source>
        <dbReference type="Google" id="ProtNLM"/>
    </source>
</evidence>
<gene>
    <name evidence="1" type="ORF">Wenmar_02901</name>
</gene>
<proteinExistence type="predicted"/>
<protein>
    <recommendedName>
        <fullName evidence="3">Sulfotransferase family</fullName>
    </recommendedName>
</protein>
<comment type="caution">
    <text evidence="1">The sequence shown here is derived from an EMBL/GenBank/DDBJ whole genome shotgun (WGS) entry which is preliminary data.</text>
</comment>
<sequence>MPAVPRAGDGSGDGGGVSFPANVFVLNTGRCGSMTLARACGHLSNWTAAHESRTHLTGAARLAYPDRHIEIDNRLSWFLGRLDAAFGNDAAYVHLTRDPEAVAESFAARARQGILRAYRTDILARSRRRATGRPLIDECRDYVDTVTQNIRHFLKDKSHVMPMRLETLAADFDAFLGWTGAAGDLAAARAEIAVVHNATEPRA</sequence>
<dbReference type="Proteomes" id="UP000035100">
    <property type="component" value="Unassembled WGS sequence"/>
</dbReference>
<dbReference type="Gene3D" id="3.40.50.300">
    <property type="entry name" value="P-loop containing nucleotide triphosphate hydrolases"/>
    <property type="match status" value="1"/>
</dbReference>
<dbReference type="eggNOG" id="ENOG5031UPK">
    <property type="taxonomic scope" value="Bacteria"/>
</dbReference>
<dbReference type="EMBL" id="AONG01000013">
    <property type="protein sequence ID" value="KIQ68630.1"/>
    <property type="molecule type" value="Genomic_DNA"/>
</dbReference>